<keyword evidence="2" id="KW-1185">Reference proteome</keyword>
<dbReference type="EMBL" id="BPUR01000027">
    <property type="protein sequence ID" value="GJH21367.1"/>
    <property type="molecule type" value="Genomic_DNA"/>
</dbReference>
<accession>A0ACB5R347</accession>
<evidence type="ECO:0000313" key="1">
    <source>
        <dbReference type="EMBL" id="GJH21367.1"/>
    </source>
</evidence>
<keyword evidence="1" id="KW-0966">Cell projection</keyword>
<dbReference type="Proteomes" id="UP001055013">
    <property type="component" value="Unassembled WGS sequence"/>
</dbReference>
<name>A0ACB5R347_9BURK</name>
<proteinExistence type="predicted"/>
<protein>
    <submittedName>
        <fullName evidence="1">Flagellar transcriptional regulator FlhD</fullName>
    </submittedName>
</protein>
<keyword evidence="1" id="KW-0282">Flagellum</keyword>
<organism evidence="1 2">
    <name type="scientific">Caballeronia novacaledonica</name>
    <dbReference type="NCBI Taxonomy" id="1544861"/>
    <lineage>
        <taxon>Bacteria</taxon>
        <taxon>Pseudomonadati</taxon>
        <taxon>Pseudomonadota</taxon>
        <taxon>Betaproteobacteria</taxon>
        <taxon>Burkholderiales</taxon>
        <taxon>Burkholderiaceae</taxon>
        <taxon>Caballeronia</taxon>
    </lineage>
</organism>
<comment type="caution">
    <text evidence="1">The sequence shown here is derived from an EMBL/GenBank/DDBJ whole genome shotgun (WGS) entry which is preliminary data.</text>
</comment>
<evidence type="ECO:0000313" key="2">
    <source>
        <dbReference type="Proteomes" id="UP001055013"/>
    </source>
</evidence>
<gene>
    <name evidence="1" type="ORF">CBA19CS22_32515</name>
</gene>
<reference evidence="1" key="1">
    <citation type="submission" date="2021-09" db="EMBL/GenBank/DDBJ databases">
        <title>Isolation and characterization of 3-chlorobenzoate degrading bacteria from soils in Shizuoka.</title>
        <authorList>
            <person name="Ifat A."/>
            <person name="Ogawa N."/>
            <person name="Kimbara K."/>
            <person name="Moriuchi R."/>
            <person name="Dohra H."/>
            <person name="Shintani M."/>
        </authorList>
    </citation>
    <scope>NUCLEOTIDE SEQUENCE</scope>
    <source>
        <strain evidence="1">19CS2-2</strain>
    </source>
</reference>
<keyword evidence="1" id="KW-0969">Cilium</keyword>
<sequence length="130" mass="13926">MLQIAICSQTIRSRPDERRNEHVEFTIQSAAMIHASSDLGSIRELNLSYLMLAQRVLASDREAAQSHLGLSTEMADTLLTLSPAQTEKLASSSQVLCFFRMSADAMLTGLAGRSSEAAVSAVANDALLAA</sequence>